<protein>
    <submittedName>
        <fullName evidence="2">Membrane protein</fullName>
    </submittedName>
</protein>
<evidence type="ECO:0000313" key="2">
    <source>
        <dbReference type="EMBL" id="CED57671.1"/>
    </source>
</evidence>
<dbReference type="STRING" id="80852.AWOD_II_1052"/>
<dbReference type="GeneID" id="28543306"/>
<dbReference type="OrthoDB" id="5880549at2"/>
<feature type="transmembrane region" description="Helical" evidence="1">
    <location>
        <begin position="102"/>
        <end position="124"/>
    </location>
</feature>
<keyword evidence="1" id="KW-1133">Transmembrane helix</keyword>
<dbReference type="EMBL" id="LN554847">
    <property type="protein sequence ID" value="CED57671.1"/>
    <property type="molecule type" value="Genomic_DNA"/>
</dbReference>
<accession>A0A090I7U8</accession>
<evidence type="ECO:0000313" key="3">
    <source>
        <dbReference type="Proteomes" id="UP000032427"/>
    </source>
</evidence>
<keyword evidence="1" id="KW-0472">Membrane</keyword>
<dbReference type="Proteomes" id="UP000032427">
    <property type="component" value="Chromosome 2"/>
</dbReference>
<dbReference type="AlphaFoldDB" id="A0A090I7U8"/>
<proteinExistence type="predicted"/>
<gene>
    <name evidence="2" type="ORF">AWOD_II_1052</name>
</gene>
<organism evidence="2 3">
    <name type="scientific">Aliivibrio wodanis</name>
    <dbReference type="NCBI Taxonomy" id="80852"/>
    <lineage>
        <taxon>Bacteria</taxon>
        <taxon>Pseudomonadati</taxon>
        <taxon>Pseudomonadota</taxon>
        <taxon>Gammaproteobacteria</taxon>
        <taxon>Vibrionales</taxon>
        <taxon>Vibrionaceae</taxon>
        <taxon>Aliivibrio</taxon>
    </lineage>
</organism>
<keyword evidence="3" id="KW-1185">Reference proteome</keyword>
<dbReference type="KEGG" id="awd:AWOD_II_1052"/>
<reference evidence="3" key="1">
    <citation type="submission" date="2014-09" db="EMBL/GenBank/DDBJ databases">
        <authorList>
            <person name="Hjerde E."/>
        </authorList>
    </citation>
    <scope>NUCLEOTIDE SEQUENCE [LARGE SCALE GENOMIC DNA]</scope>
    <source>
        <strain evidence="3">06/09/139</strain>
    </source>
</reference>
<name>A0A090I7U8_9GAMM</name>
<keyword evidence="1" id="KW-0812">Transmembrane</keyword>
<evidence type="ECO:0000256" key="1">
    <source>
        <dbReference type="SAM" id="Phobius"/>
    </source>
</evidence>
<sequence length="130" mass="15326">MLDAVWWELLIMVPGSIFAGYAIAWSVPGVIMSATVSLGSFKHIIFIDKQLAKDLDKYYDKNGHMRPQYQMSWEIGSRCFDYWIKYPFIRKRVTTDSIKFKVFMWVNVLGVWSYILFIFCLLMAKTFDII</sequence>
<dbReference type="PATRIC" id="fig|80852.17.peg.3854"/>
<dbReference type="HOGENOM" id="CLU_2048765_0_0_6"/>